<dbReference type="AlphaFoldDB" id="A0AAE0AE27"/>
<comment type="caution">
    <text evidence="2">The sequence shown here is derived from an EMBL/GenBank/DDBJ whole genome shotgun (WGS) entry which is preliminary data.</text>
</comment>
<evidence type="ECO:0000256" key="1">
    <source>
        <dbReference type="SAM" id="MobiDB-lite"/>
    </source>
</evidence>
<keyword evidence="3" id="KW-1185">Reference proteome</keyword>
<sequence>MRDCTEAGELQEVSSEANLRLNVWLRTVSPPKRLAVRNGRTDHSVWGRQSSGPVHIREHNNMRRSGDQGQGKYFTGEDGSSGERWRKNCQSTDQRKMEGRLGPNQKCMRNDKDSNCHKEKIICGEKKCGGTIIRNGEKQNELIKGNDSRGMHESGIPNIPYDLTRSIGREILLDPSPSNGLNQVGPPSESVPTEPMTLERMSESDDSRPAIFKPNRPTTKNLKQTKWKRIARAKGSLEDASELGERKIRSQYGEGKSEEGNNAPRKQYGGRGIDDEAGDWKKKRADPLPDVDHAKEKANSLYLSFIATETSSDVKVTATERSSNGGNQVMVLSNVQIGKEQVSAKIITVDMVSLETEVASNVELSANQSLLASRLQ</sequence>
<reference evidence="2" key="1">
    <citation type="journal article" date="2023" name="Plant J.">
        <title>Genome sequences and population genomics provide insights into the demographic history, inbreeding, and mutation load of two 'living fossil' tree species of Dipteronia.</title>
        <authorList>
            <person name="Feng Y."/>
            <person name="Comes H.P."/>
            <person name="Chen J."/>
            <person name="Zhu S."/>
            <person name="Lu R."/>
            <person name="Zhang X."/>
            <person name="Li P."/>
            <person name="Qiu J."/>
            <person name="Olsen K.M."/>
            <person name="Qiu Y."/>
        </authorList>
    </citation>
    <scope>NUCLEOTIDE SEQUENCE</scope>
    <source>
        <strain evidence="2">NBL</strain>
    </source>
</reference>
<evidence type="ECO:0000313" key="3">
    <source>
        <dbReference type="Proteomes" id="UP001281410"/>
    </source>
</evidence>
<feature type="region of interest" description="Disordered" evidence="1">
    <location>
        <begin position="59"/>
        <end position="86"/>
    </location>
</feature>
<evidence type="ECO:0000313" key="2">
    <source>
        <dbReference type="EMBL" id="KAK3211833.1"/>
    </source>
</evidence>
<protein>
    <submittedName>
        <fullName evidence="2">Uncharacterized protein</fullName>
    </submittedName>
</protein>
<feature type="region of interest" description="Disordered" evidence="1">
    <location>
        <begin position="171"/>
        <end position="223"/>
    </location>
</feature>
<dbReference type="Proteomes" id="UP001281410">
    <property type="component" value="Unassembled WGS sequence"/>
</dbReference>
<gene>
    <name evidence="2" type="ORF">Dsin_016539</name>
</gene>
<name>A0AAE0AE27_9ROSI</name>
<dbReference type="EMBL" id="JANJYJ010000005">
    <property type="protein sequence ID" value="KAK3211833.1"/>
    <property type="molecule type" value="Genomic_DNA"/>
</dbReference>
<feature type="region of interest" description="Disordered" evidence="1">
    <location>
        <begin position="236"/>
        <end position="280"/>
    </location>
</feature>
<organism evidence="2 3">
    <name type="scientific">Dipteronia sinensis</name>
    <dbReference type="NCBI Taxonomy" id="43782"/>
    <lineage>
        <taxon>Eukaryota</taxon>
        <taxon>Viridiplantae</taxon>
        <taxon>Streptophyta</taxon>
        <taxon>Embryophyta</taxon>
        <taxon>Tracheophyta</taxon>
        <taxon>Spermatophyta</taxon>
        <taxon>Magnoliopsida</taxon>
        <taxon>eudicotyledons</taxon>
        <taxon>Gunneridae</taxon>
        <taxon>Pentapetalae</taxon>
        <taxon>rosids</taxon>
        <taxon>malvids</taxon>
        <taxon>Sapindales</taxon>
        <taxon>Sapindaceae</taxon>
        <taxon>Hippocastanoideae</taxon>
        <taxon>Acereae</taxon>
        <taxon>Dipteronia</taxon>
    </lineage>
</organism>
<accession>A0AAE0AE27</accession>
<proteinExistence type="predicted"/>